<dbReference type="InterPro" id="IPR001240">
    <property type="entry name" value="PRAI_dom"/>
</dbReference>
<keyword evidence="7 9" id="KW-0057">Aromatic amino acid biosynthesis</keyword>
<dbReference type="GO" id="GO:0004640">
    <property type="term" value="F:phosphoribosylanthranilate isomerase activity"/>
    <property type="evidence" value="ECO:0007669"/>
    <property type="project" value="UniProtKB-UniRule"/>
</dbReference>
<dbReference type="GO" id="GO:0000162">
    <property type="term" value="P:L-tryptophan biosynthetic process"/>
    <property type="evidence" value="ECO:0007669"/>
    <property type="project" value="UniProtKB-UniRule"/>
</dbReference>
<dbReference type="CDD" id="cd00405">
    <property type="entry name" value="PRAI"/>
    <property type="match status" value="1"/>
</dbReference>
<evidence type="ECO:0000313" key="12">
    <source>
        <dbReference type="Proteomes" id="UP000262325"/>
    </source>
</evidence>
<protein>
    <recommendedName>
        <fullName evidence="4 9">N-(5'-phosphoribosyl)anthranilate isomerase</fullName>
        <shortName evidence="9">PRAI</shortName>
        <ecNumber evidence="3 9">5.3.1.24</ecNumber>
    </recommendedName>
</protein>
<keyword evidence="6 9" id="KW-0822">Tryptophan biosynthesis</keyword>
<evidence type="ECO:0000256" key="8">
    <source>
        <dbReference type="ARBA" id="ARBA00023235"/>
    </source>
</evidence>
<dbReference type="Gene3D" id="3.20.20.70">
    <property type="entry name" value="Aldolase class I"/>
    <property type="match status" value="1"/>
</dbReference>
<keyword evidence="5 9" id="KW-0028">Amino-acid biosynthesis</keyword>
<dbReference type="Proteomes" id="UP000262325">
    <property type="component" value="Unassembled WGS sequence"/>
</dbReference>
<evidence type="ECO:0000256" key="4">
    <source>
        <dbReference type="ARBA" id="ARBA00022272"/>
    </source>
</evidence>
<evidence type="ECO:0000256" key="1">
    <source>
        <dbReference type="ARBA" id="ARBA00001164"/>
    </source>
</evidence>
<dbReference type="PANTHER" id="PTHR42894:SF1">
    <property type="entry name" value="N-(5'-PHOSPHORIBOSYL)ANTHRANILATE ISOMERASE"/>
    <property type="match status" value="1"/>
</dbReference>
<reference evidence="11 12" key="1">
    <citation type="journal article" date="2018" name="Nat. Biotechnol.">
        <title>A standardized bacterial taxonomy based on genome phylogeny substantially revises the tree of life.</title>
        <authorList>
            <person name="Parks D.H."/>
            <person name="Chuvochina M."/>
            <person name="Waite D.W."/>
            <person name="Rinke C."/>
            <person name="Skarshewski A."/>
            <person name="Chaumeil P.A."/>
            <person name="Hugenholtz P."/>
        </authorList>
    </citation>
    <scope>NUCLEOTIDE SEQUENCE [LARGE SCALE GENOMIC DNA]</scope>
    <source>
        <strain evidence="11">UBA8672</strain>
    </source>
</reference>
<evidence type="ECO:0000256" key="7">
    <source>
        <dbReference type="ARBA" id="ARBA00023141"/>
    </source>
</evidence>
<evidence type="ECO:0000256" key="9">
    <source>
        <dbReference type="HAMAP-Rule" id="MF_00135"/>
    </source>
</evidence>
<dbReference type="HAMAP" id="MF_00135">
    <property type="entry name" value="PRAI"/>
    <property type="match status" value="1"/>
</dbReference>
<evidence type="ECO:0000259" key="10">
    <source>
        <dbReference type="Pfam" id="PF00697"/>
    </source>
</evidence>
<gene>
    <name evidence="9" type="primary">trpF</name>
    <name evidence="11" type="ORF">DHM44_06450</name>
</gene>
<proteinExistence type="inferred from homology"/>
<dbReference type="EC" id="5.3.1.24" evidence="3 9"/>
<evidence type="ECO:0000256" key="5">
    <source>
        <dbReference type="ARBA" id="ARBA00022605"/>
    </source>
</evidence>
<accession>A0A3D5QC40</accession>
<evidence type="ECO:0000313" key="11">
    <source>
        <dbReference type="EMBL" id="HCW93303.1"/>
    </source>
</evidence>
<organism evidence="11 12">
    <name type="scientific">Flexistipes sinusarabici</name>
    <dbReference type="NCBI Taxonomy" id="2352"/>
    <lineage>
        <taxon>Bacteria</taxon>
        <taxon>Pseudomonadati</taxon>
        <taxon>Deferribacterota</taxon>
        <taxon>Deferribacteres</taxon>
        <taxon>Deferribacterales</taxon>
        <taxon>Flexistipitaceae</taxon>
        <taxon>Flexistipes</taxon>
    </lineage>
</organism>
<dbReference type="InterPro" id="IPR011060">
    <property type="entry name" value="RibuloseP-bd_barrel"/>
</dbReference>
<dbReference type="AlphaFoldDB" id="A0A3D5QC40"/>
<sequence length="180" mass="20544">MFVKICGMKTSEQIKYAAKLNYSMIGVVLHKRSKRFVDTEKAKELAECAKKEGIKSAAVGITYDEVQDVAEYFDYIQIYEPVNTKFPTIFATAEEPADNIKYEYLLYDMSKGSGAFENFRNWIEKYRETIILAGGLNPENVARIIKRYRPFGVDVSSGVEDKTGGKSFTKMKNFISQTMF</sequence>
<comment type="catalytic activity">
    <reaction evidence="1 9">
        <text>N-(5-phospho-beta-D-ribosyl)anthranilate = 1-(2-carboxyphenylamino)-1-deoxy-D-ribulose 5-phosphate</text>
        <dbReference type="Rhea" id="RHEA:21540"/>
        <dbReference type="ChEBI" id="CHEBI:18277"/>
        <dbReference type="ChEBI" id="CHEBI:58613"/>
        <dbReference type="EC" id="5.3.1.24"/>
    </reaction>
</comment>
<evidence type="ECO:0000256" key="2">
    <source>
        <dbReference type="ARBA" id="ARBA00004664"/>
    </source>
</evidence>
<dbReference type="UniPathway" id="UPA00035">
    <property type="reaction ID" value="UER00042"/>
</dbReference>
<comment type="pathway">
    <text evidence="2 9">Amino-acid biosynthesis; L-tryptophan biosynthesis; L-tryptophan from chorismate: step 3/5.</text>
</comment>
<comment type="caution">
    <text evidence="11">The sequence shown here is derived from an EMBL/GenBank/DDBJ whole genome shotgun (WGS) entry which is preliminary data.</text>
</comment>
<keyword evidence="8 9" id="KW-0413">Isomerase</keyword>
<dbReference type="SUPFAM" id="SSF51366">
    <property type="entry name" value="Ribulose-phoshate binding barrel"/>
    <property type="match status" value="1"/>
</dbReference>
<dbReference type="Pfam" id="PF00697">
    <property type="entry name" value="PRAI"/>
    <property type="match status" value="1"/>
</dbReference>
<dbReference type="InterPro" id="IPR013785">
    <property type="entry name" value="Aldolase_TIM"/>
</dbReference>
<dbReference type="PANTHER" id="PTHR42894">
    <property type="entry name" value="N-(5'-PHOSPHORIBOSYL)ANTHRANILATE ISOMERASE"/>
    <property type="match status" value="1"/>
</dbReference>
<name>A0A3D5QC40_FLESI</name>
<dbReference type="InterPro" id="IPR044643">
    <property type="entry name" value="TrpF_fam"/>
</dbReference>
<feature type="domain" description="N-(5'phosphoribosyl) anthranilate isomerase (PRAI)" evidence="10">
    <location>
        <begin position="3"/>
        <end position="176"/>
    </location>
</feature>
<dbReference type="EMBL" id="DPPF01000129">
    <property type="protein sequence ID" value="HCW93303.1"/>
    <property type="molecule type" value="Genomic_DNA"/>
</dbReference>
<evidence type="ECO:0000256" key="3">
    <source>
        <dbReference type="ARBA" id="ARBA00012572"/>
    </source>
</evidence>
<evidence type="ECO:0000256" key="6">
    <source>
        <dbReference type="ARBA" id="ARBA00022822"/>
    </source>
</evidence>
<comment type="similarity">
    <text evidence="9">Belongs to the TrpF family.</text>
</comment>